<evidence type="ECO:0000313" key="8">
    <source>
        <dbReference type="Proteomes" id="UP000681356"/>
    </source>
</evidence>
<evidence type="ECO:0000313" key="7">
    <source>
        <dbReference type="EMBL" id="MBS0124180.1"/>
    </source>
</evidence>
<evidence type="ECO:0000259" key="5">
    <source>
        <dbReference type="PROSITE" id="PS50109"/>
    </source>
</evidence>
<dbReference type="InterPro" id="IPR003661">
    <property type="entry name" value="HisK_dim/P_dom"/>
</dbReference>
<evidence type="ECO:0000256" key="4">
    <source>
        <dbReference type="PROSITE-ProRule" id="PRU00169"/>
    </source>
</evidence>
<dbReference type="PANTHER" id="PTHR43065:SF49">
    <property type="entry name" value="HISTIDINE KINASE"/>
    <property type="match status" value="1"/>
</dbReference>
<comment type="catalytic activity">
    <reaction evidence="1">
        <text>ATP + protein L-histidine = ADP + protein N-phospho-L-histidine.</text>
        <dbReference type="EC" id="2.7.13.3"/>
    </reaction>
</comment>
<dbReference type="SMART" id="SM00388">
    <property type="entry name" value="HisKA"/>
    <property type="match status" value="1"/>
</dbReference>
<dbReference type="InterPro" id="IPR013655">
    <property type="entry name" value="PAS_fold_3"/>
</dbReference>
<dbReference type="InterPro" id="IPR035965">
    <property type="entry name" value="PAS-like_dom_sf"/>
</dbReference>
<dbReference type="Pfam" id="PF00072">
    <property type="entry name" value="Response_reg"/>
    <property type="match status" value="1"/>
</dbReference>
<dbReference type="Gene3D" id="3.30.450.20">
    <property type="entry name" value="PAS domain"/>
    <property type="match status" value="1"/>
</dbReference>
<evidence type="ECO:0000256" key="1">
    <source>
        <dbReference type="ARBA" id="ARBA00000085"/>
    </source>
</evidence>
<dbReference type="Gene3D" id="3.30.565.10">
    <property type="entry name" value="Histidine kinase-like ATPase, C-terminal domain"/>
    <property type="match status" value="1"/>
</dbReference>
<dbReference type="PRINTS" id="PR00344">
    <property type="entry name" value="BCTRLSENSOR"/>
</dbReference>
<dbReference type="SUPFAM" id="SSF52172">
    <property type="entry name" value="CheY-like"/>
    <property type="match status" value="1"/>
</dbReference>
<dbReference type="PANTHER" id="PTHR43065">
    <property type="entry name" value="SENSOR HISTIDINE KINASE"/>
    <property type="match status" value="1"/>
</dbReference>
<feature type="domain" description="Histidine kinase" evidence="5">
    <location>
        <begin position="158"/>
        <end position="381"/>
    </location>
</feature>
<dbReference type="Gene3D" id="1.10.287.130">
    <property type="match status" value="1"/>
</dbReference>
<dbReference type="InterPro" id="IPR036890">
    <property type="entry name" value="HATPase_C_sf"/>
</dbReference>
<dbReference type="Gene3D" id="3.40.50.2300">
    <property type="match status" value="1"/>
</dbReference>
<dbReference type="RefSeq" id="WP_212536142.1">
    <property type="nucleotide sequence ID" value="NZ_JAGTUU010000003.1"/>
</dbReference>
<reference evidence="7" key="1">
    <citation type="submission" date="2021-04" db="EMBL/GenBank/DDBJ databases">
        <authorList>
            <person name="Yoon J."/>
        </authorList>
    </citation>
    <scope>NUCLEOTIDE SEQUENCE</scope>
    <source>
        <strain evidence="7">KMU-90</strain>
    </source>
</reference>
<dbReference type="SMART" id="SM00387">
    <property type="entry name" value="HATPase_c"/>
    <property type="match status" value="1"/>
</dbReference>
<dbReference type="InterPro" id="IPR003594">
    <property type="entry name" value="HATPase_dom"/>
</dbReference>
<keyword evidence="3 4" id="KW-0597">Phosphoprotein</keyword>
<dbReference type="Proteomes" id="UP000681356">
    <property type="component" value="Unassembled WGS sequence"/>
</dbReference>
<dbReference type="EC" id="2.7.13.3" evidence="2"/>
<dbReference type="PROSITE" id="PS50110">
    <property type="entry name" value="RESPONSE_REGULATORY"/>
    <property type="match status" value="1"/>
</dbReference>
<dbReference type="Pfam" id="PF00512">
    <property type="entry name" value="HisKA"/>
    <property type="match status" value="1"/>
</dbReference>
<dbReference type="PROSITE" id="PS50109">
    <property type="entry name" value="HIS_KIN"/>
    <property type="match status" value="1"/>
</dbReference>
<dbReference type="AlphaFoldDB" id="A0A8J7WAV2"/>
<dbReference type="SUPFAM" id="SSF47384">
    <property type="entry name" value="Homodimeric domain of signal transducing histidine kinase"/>
    <property type="match status" value="1"/>
</dbReference>
<dbReference type="Pfam" id="PF08447">
    <property type="entry name" value="PAS_3"/>
    <property type="match status" value="1"/>
</dbReference>
<dbReference type="InterPro" id="IPR004358">
    <property type="entry name" value="Sig_transdc_His_kin-like_C"/>
</dbReference>
<dbReference type="GO" id="GO:0000155">
    <property type="term" value="F:phosphorelay sensor kinase activity"/>
    <property type="evidence" value="ECO:0007669"/>
    <property type="project" value="InterPro"/>
</dbReference>
<feature type="domain" description="Response regulatory" evidence="6">
    <location>
        <begin position="396"/>
        <end position="512"/>
    </location>
</feature>
<dbReference type="InterPro" id="IPR001789">
    <property type="entry name" value="Sig_transdc_resp-reg_receiver"/>
</dbReference>
<evidence type="ECO:0000256" key="2">
    <source>
        <dbReference type="ARBA" id="ARBA00012438"/>
    </source>
</evidence>
<dbReference type="EMBL" id="JAGTUU010000003">
    <property type="protein sequence ID" value="MBS0124180.1"/>
    <property type="molecule type" value="Genomic_DNA"/>
</dbReference>
<dbReference type="InterPro" id="IPR005467">
    <property type="entry name" value="His_kinase_dom"/>
</dbReference>
<evidence type="ECO:0000259" key="6">
    <source>
        <dbReference type="PROSITE" id="PS50110"/>
    </source>
</evidence>
<dbReference type="InterPro" id="IPR036097">
    <property type="entry name" value="HisK_dim/P_sf"/>
</dbReference>
<name>A0A8J7WAV2_9RHOB</name>
<dbReference type="InterPro" id="IPR011006">
    <property type="entry name" value="CheY-like_superfamily"/>
</dbReference>
<dbReference type="Pfam" id="PF02518">
    <property type="entry name" value="HATPase_c"/>
    <property type="match status" value="1"/>
</dbReference>
<organism evidence="7 8">
    <name type="scientific">Thetidibacter halocola</name>
    <dbReference type="NCBI Taxonomy" id="2827239"/>
    <lineage>
        <taxon>Bacteria</taxon>
        <taxon>Pseudomonadati</taxon>
        <taxon>Pseudomonadota</taxon>
        <taxon>Alphaproteobacteria</taxon>
        <taxon>Rhodobacterales</taxon>
        <taxon>Roseobacteraceae</taxon>
        <taxon>Thetidibacter</taxon>
    </lineage>
</organism>
<comment type="caution">
    <text evidence="7">The sequence shown here is derived from an EMBL/GenBank/DDBJ whole genome shotgun (WGS) entry which is preliminary data.</text>
</comment>
<proteinExistence type="predicted"/>
<gene>
    <name evidence="7" type="ORF">KB874_08530</name>
</gene>
<dbReference type="SUPFAM" id="SSF55874">
    <property type="entry name" value="ATPase domain of HSP90 chaperone/DNA topoisomerase II/histidine kinase"/>
    <property type="match status" value="1"/>
</dbReference>
<dbReference type="CDD" id="cd00082">
    <property type="entry name" value="HisKA"/>
    <property type="match status" value="1"/>
</dbReference>
<sequence>MQQASDAAESGLFPSVAASIPGYIFRYRQAADGIETLDYVSPGFDEIWQPQPGENRNDPEMHWSRIHESDLEAFQASFATALRTGAWDFRYRIRMPDGSLKWLHGRGKLQFPGDGGFLCDGMIQDVTRQVEVEQSLEETKRRLVQAYRMEAIGNLTAGVAHDFNNLLAVILGNLELMDFANDPDDFREMQDQAIKAVDRGRSLTLSLLSFARKSTLNARRIDAVEALKSSEGLITRALFENVSVRRVYPDGPLMTVIDGSLLENAILNLALNARDAMPEGGTLSIEAGRRMVAPGAVICGIEPLAPGRYVEIVVRDTGRGIPEADLARVVEPFFTTKGPDKGSGLGLSMVQGFVAQSGGGMRIDSVPGQGTAVHLFLPEAAPEEEQAEAETRPAPRILLVEDEPDVRAVIGRLLESLGCDVRAVGDPPAAMDALREDGPFSVAVIDQNLGTQISGRDLSRLIRSGTPECRTIILSGMWDSANDGDSVTDSCDLFLQKPVQRSTLNAALSDLLARD</sequence>
<dbReference type="SUPFAM" id="SSF55785">
    <property type="entry name" value="PYP-like sensor domain (PAS domain)"/>
    <property type="match status" value="1"/>
</dbReference>
<accession>A0A8J7WAV2</accession>
<evidence type="ECO:0000256" key="3">
    <source>
        <dbReference type="ARBA" id="ARBA00022553"/>
    </source>
</evidence>
<feature type="modified residue" description="4-aspartylphosphate" evidence="4">
    <location>
        <position position="446"/>
    </location>
</feature>
<keyword evidence="8" id="KW-1185">Reference proteome</keyword>
<protein>
    <recommendedName>
        <fullName evidence="2">histidine kinase</fullName>
        <ecNumber evidence="2">2.7.13.3</ecNumber>
    </recommendedName>
</protein>
<dbReference type="SMART" id="SM00448">
    <property type="entry name" value="REC"/>
    <property type="match status" value="1"/>
</dbReference>